<dbReference type="CDD" id="cd01324">
    <property type="entry name" value="cbb3_Oxidase_CcoQ"/>
    <property type="match status" value="1"/>
</dbReference>
<dbReference type="Pfam" id="PF05545">
    <property type="entry name" value="FixQ"/>
    <property type="match status" value="1"/>
</dbReference>
<dbReference type="InterPro" id="IPR008621">
    <property type="entry name" value="Cbb3-typ_cyt_oxidase_comp"/>
</dbReference>
<organism evidence="3">
    <name type="scientific">mine drainage metagenome</name>
    <dbReference type="NCBI Taxonomy" id="410659"/>
    <lineage>
        <taxon>unclassified sequences</taxon>
        <taxon>metagenomes</taxon>
        <taxon>ecological metagenomes</taxon>
    </lineage>
</organism>
<sequence>MTGLIGSIATVLAFLVFLGIVWWAYAPRFKKQHEEDGMIPFLDSKTSPETQSGDAHNPRT</sequence>
<protein>
    <submittedName>
        <fullName evidence="3">Cbb3-type cytochrome oxidase component FixQ</fullName>
    </submittedName>
</protein>
<feature type="region of interest" description="Disordered" evidence="1">
    <location>
        <begin position="40"/>
        <end position="60"/>
    </location>
</feature>
<accession>A0A1J5RWZ6</accession>
<evidence type="ECO:0000313" key="3">
    <source>
        <dbReference type="EMBL" id="OIR00211.1"/>
    </source>
</evidence>
<feature type="transmembrane region" description="Helical" evidence="2">
    <location>
        <begin position="6"/>
        <end position="25"/>
    </location>
</feature>
<feature type="compositionally biased region" description="Polar residues" evidence="1">
    <location>
        <begin position="44"/>
        <end position="60"/>
    </location>
</feature>
<dbReference type="EMBL" id="MLJW01000097">
    <property type="protein sequence ID" value="OIR00211.1"/>
    <property type="molecule type" value="Genomic_DNA"/>
</dbReference>
<proteinExistence type="predicted"/>
<evidence type="ECO:0000256" key="1">
    <source>
        <dbReference type="SAM" id="MobiDB-lite"/>
    </source>
</evidence>
<evidence type="ECO:0000256" key="2">
    <source>
        <dbReference type="SAM" id="Phobius"/>
    </source>
</evidence>
<reference evidence="3" key="1">
    <citation type="submission" date="2016-10" db="EMBL/GenBank/DDBJ databases">
        <title>Sequence of Gallionella enrichment culture.</title>
        <authorList>
            <person name="Poehlein A."/>
            <person name="Muehling M."/>
            <person name="Daniel R."/>
        </authorList>
    </citation>
    <scope>NUCLEOTIDE SEQUENCE</scope>
</reference>
<keyword evidence="2" id="KW-1133">Transmembrane helix</keyword>
<name>A0A1J5RWZ6_9ZZZZ</name>
<keyword evidence="2" id="KW-0472">Membrane</keyword>
<comment type="caution">
    <text evidence="3">The sequence shown here is derived from an EMBL/GenBank/DDBJ whole genome shotgun (WGS) entry which is preliminary data.</text>
</comment>
<gene>
    <name evidence="3" type="ORF">GALL_176690</name>
</gene>
<dbReference type="AlphaFoldDB" id="A0A1J5RWZ6"/>
<keyword evidence="2" id="KW-0812">Transmembrane</keyword>